<sequence length="324" mass="35630">MTPDEQEEIFFLAQQALFNAVNVIVVTTGYGAFLLGMSIALYSLATRPAWGRAQTALLVCILVIFVCITWDVIYSGGTDLLEFHYSFVRTLPGGILAQGDAMANHLAAWEYLPGWPATINLLFSDGIVVWRAWILFPHDKLWRSLLTFLMIANIGINIADCIWDDIEVTLEESSSTILDWLSSVMSLAVNIFATLLIAWKAWSHHRVLAEASIHKRTRVENILLLLVESGAVYCAIQSIYAVFILMDVYATVSFGFVKGLDAITSMSIVAAACYPVAVVVLIHGKNGSPIVETMYDDTRVGTRIGENHPLTTIGHSSGRTAVSE</sequence>
<accession>A0A6A4HUR6</accession>
<dbReference type="Proteomes" id="UP000799118">
    <property type="component" value="Unassembled WGS sequence"/>
</dbReference>
<dbReference type="AlphaFoldDB" id="A0A6A4HUR6"/>
<keyword evidence="1" id="KW-1133">Transmembrane helix</keyword>
<organism evidence="2 3">
    <name type="scientific">Gymnopus androsaceus JB14</name>
    <dbReference type="NCBI Taxonomy" id="1447944"/>
    <lineage>
        <taxon>Eukaryota</taxon>
        <taxon>Fungi</taxon>
        <taxon>Dikarya</taxon>
        <taxon>Basidiomycota</taxon>
        <taxon>Agaricomycotina</taxon>
        <taxon>Agaricomycetes</taxon>
        <taxon>Agaricomycetidae</taxon>
        <taxon>Agaricales</taxon>
        <taxon>Marasmiineae</taxon>
        <taxon>Omphalotaceae</taxon>
        <taxon>Gymnopus</taxon>
    </lineage>
</organism>
<feature type="transmembrane region" description="Helical" evidence="1">
    <location>
        <begin position="180"/>
        <end position="202"/>
    </location>
</feature>
<feature type="transmembrane region" description="Helical" evidence="1">
    <location>
        <begin position="20"/>
        <end position="44"/>
    </location>
</feature>
<name>A0A6A4HUR6_9AGAR</name>
<feature type="transmembrane region" description="Helical" evidence="1">
    <location>
        <begin position="141"/>
        <end position="160"/>
    </location>
</feature>
<feature type="transmembrane region" description="Helical" evidence="1">
    <location>
        <begin position="222"/>
        <end position="243"/>
    </location>
</feature>
<keyword evidence="3" id="KW-1185">Reference proteome</keyword>
<dbReference type="EMBL" id="ML769440">
    <property type="protein sequence ID" value="KAE9401936.1"/>
    <property type="molecule type" value="Genomic_DNA"/>
</dbReference>
<reference evidence="2" key="1">
    <citation type="journal article" date="2019" name="Environ. Microbiol.">
        <title>Fungal ecological strategies reflected in gene transcription - a case study of two litter decomposers.</title>
        <authorList>
            <person name="Barbi F."/>
            <person name="Kohler A."/>
            <person name="Barry K."/>
            <person name="Baskaran P."/>
            <person name="Daum C."/>
            <person name="Fauchery L."/>
            <person name="Ihrmark K."/>
            <person name="Kuo A."/>
            <person name="LaButti K."/>
            <person name="Lipzen A."/>
            <person name="Morin E."/>
            <person name="Grigoriev I.V."/>
            <person name="Henrissat B."/>
            <person name="Lindahl B."/>
            <person name="Martin F."/>
        </authorList>
    </citation>
    <scope>NUCLEOTIDE SEQUENCE</scope>
    <source>
        <strain evidence="2">JB14</strain>
    </source>
</reference>
<evidence type="ECO:0000313" key="2">
    <source>
        <dbReference type="EMBL" id="KAE9401936.1"/>
    </source>
</evidence>
<evidence type="ECO:0000256" key="1">
    <source>
        <dbReference type="SAM" id="Phobius"/>
    </source>
</evidence>
<feature type="transmembrane region" description="Helical" evidence="1">
    <location>
        <begin position="114"/>
        <end position="134"/>
    </location>
</feature>
<keyword evidence="1" id="KW-0812">Transmembrane</keyword>
<gene>
    <name evidence="2" type="ORF">BT96DRAFT_937529</name>
</gene>
<keyword evidence="1" id="KW-0472">Membrane</keyword>
<evidence type="ECO:0000313" key="3">
    <source>
        <dbReference type="Proteomes" id="UP000799118"/>
    </source>
</evidence>
<proteinExistence type="predicted"/>
<protein>
    <submittedName>
        <fullName evidence="2">Uncharacterized protein</fullName>
    </submittedName>
</protein>
<feature type="transmembrane region" description="Helical" evidence="1">
    <location>
        <begin position="56"/>
        <end position="77"/>
    </location>
</feature>
<dbReference type="OrthoDB" id="2744793at2759"/>
<feature type="transmembrane region" description="Helical" evidence="1">
    <location>
        <begin position="263"/>
        <end position="282"/>
    </location>
</feature>